<organism evidence="1 2">
    <name type="scientific">Aquarana catesbeiana</name>
    <name type="common">American bullfrog</name>
    <name type="synonym">Rana catesbeiana</name>
    <dbReference type="NCBI Taxonomy" id="8400"/>
    <lineage>
        <taxon>Eukaryota</taxon>
        <taxon>Metazoa</taxon>
        <taxon>Chordata</taxon>
        <taxon>Craniata</taxon>
        <taxon>Vertebrata</taxon>
        <taxon>Euteleostomi</taxon>
        <taxon>Amphibia</taxon>
        <taxon>Batrachia</taxon>
        <taxon>Anura</taxon>
        <taxon>Neobatrachia</taxon>
        <taxon>Ranoidea</taxon>
        <taxon>Ranidae</taxon>
        <taxon>Aquarana</taxon>
    </lineage>
</organism>
<proteinExistence type="predicted"/>
<protein>
    <submittedName>
        <fullName evidence="1">Uncharacterized protein</fullName>
    </submittedName>
</protein>
<dbReference type="PROSITE" id="PS50231">
    <property type="entry name" value="RICIN_B_LECTIN"/>
    <property type="match status" value="1"/>
</dbReference>
<accession>A0A2G9SK95</accession>
<dbReference type="PANTHER" id="PTHR31635:SF196">
    <property type="entry name" value="REVERSE TRANSCRIPTASE DOMAIN-CONTAINING PROTEIN-RELATED"/>
    <property type="match status" value="1"/>
</dbReference>
<reference evidence="2" key="1">
    <citation type="journal article" date="2017" name="Nat. Commun.">
        <title>The North American bullfrog draft genome provides insight into hormonal regulation of long noncoding RNA.</title>
        <authorList>
            <person name="Hammond S.A."/>
            <person name="Warren R.L."/>
            <person name="Vandervalk B.P."/>
            <person name="Kucuk E."/>
            <person name="Khan H."/>
            <person name="Gibb E.A."/>
            <person name="Pandoh P."/>
            <person name="Kirk H."/>
            <person name="Zhao Y."/>
            <person name="Jones M."/>
            <person name="Mungall A.J."/>
            <person name="Coope R."/>
            <person name="Pleasance S."/>
            <person name="Moore R.A."/>
            <person name="Holt R.A."/>
            <person name="Round J.M."/>
            <person name="Ohora S."/>
            <person name="Walle B.V."/>
            <person name="Veldhoen N."/>
            <person name="Helbing C.C."/>
            <person name="Birol I."/>
        </authorList>
    </citation>
    <scope>NUCLEOTIDE SEQUENCE [LARGE SCALE GENOMIC DNA]</scope>
</reference>
<dbReference type="Proteomes" id="UP000228934">
    <property type="component" value="Unassembled WGS sequence"/>
</dbReference>
<name>A0A2G9SK95_AQUCT</name>
<evidence type="ECO:0000313" key="2">
    <source>
        <dbReference type="Proteomes" id="UP000228934"/>
    </source>
</evidence>
<dbReference type="PANTHER" id="PTHR31635">
    <property type="entry name" value="REVERSE TRANSCRIPTASE DOMAIN-CONTAINING PROTEIN-RELATED"/>
    <property type="match status" value="1"/>
</dbReference>
<dbReference type="OrthoDB" id="9801402at2759"/>
<sequence length="385" mass="43993">MATQHITYLGIQIGREPSSLYLLNYPPLIIKIVKELEAWGALPLSLFGRYHLFKMVSFACLLYPMQTIPLLLRHSDVQKIQKALTAFIWSRKKPRIALQKLCLPKSEGGAGLPNMRFYNLACLLRQGLDWLTGGSKYSNFTLEDAMAYPYDLSAILHSNPNTLPPHLKSSVLLRDTVIAWREVRKLLKLPSNISRYLKIQGNPMFLPSTLHKAFGQWKLGGLTNVTSIYHDKLGEFKPFQTLMREFSLPPTHVFFYHQLTDYLKSCCGSESDPLETSCIDTLIKSNNYSISNIYSCFIQHQAQKYCLKPFQKWSRLLGDNGLPEKILEGYRHIRNLKCLKVSSHSGHADTYIVACATSYTYIVEREIINWALDFFGTEITEVDIG</sequence>
<dbReference type="EMBL" id="KV923265">
    <property type="protein sequence ID" value="PIO40484.1"/>
    <property type="molecule type" value="Genomic_DNA"/>
</dbReference>
<evidence type="ECO:0000313" key="1">
    <source>
        <dbReference type="EMBL" id="PIO40484.1"/>
    </source>
</evidence>
<dbReference type="AlphaFoldDB" id="A0A2G9SK95"/>
<gene>
    <name evidence="1" type="ORF">AB205_0190240</name>
</gene>
<keyword evidence="2" id="KW-1185">Reference proteome</keyword>